<evidence type="ECO:0000256" key="4">
    <source>
        <dbReference type="ARBA" id="ARBA00022786"/>
    </source>
</evidence>
<dbReference type="Gene3D" id="3.40.50.720">
    <property type="entry name" value="NAD(P)-binding Rossmann-like Domain"/>
    <property type="match status" value="2"/>
</dbReference>
<dbReference type="SUPFAM" id="SSF69572">
    <property type="entry name" value="Activating enzymes of the ubiquitin-like proteins"/>
    <property type="match status" value="1"/>
</dbReference>
<feature type="domain" description="THIF-type NAD/FAD binding fold" evidence="6">
    <location>
        <begin position="6"/>
        <end position="551"/>
    </location>
</feature>
<dbReference type="InterPro" id="IPR000594">
    <property type="entry name" value="ThiF_NAD_FAD-bd"/>
</dbReference>
<dbReference type="UniPathway" id="UPA00885"/>
<dbReference type="STRING" id="131310.A0A0N4ZXF7"/>
<dbReference type="GO" id="GO:0045116">
    <property type="term" value="P:protein neddylation"/>
    <property type="evidence" value="ECO:0007669"/>
    <property type="project" value="UniProtKB-UniRule"/>
</dbReference>
<dbReference type="AlphaFoldDB" id="A0A0N4ZXF7"/>
<evidence type="ECO:0000256" key="1">
    <source>
        <dbReference type="ARBA" id="ARBA00005032"/>
    </source>
</evidence>
<dbReference type="InterPro" id="IPR045886">
    <property type="entry name" value="ThiF/MoeB/HesA"/>
</dbReference>
<keyword evidence="7" id="KW-1185">Reference proteome</keyword>
<comment type="similarity">
    <text evidence="2 5">Belongs to the ubiquitin-activating E1 family. ULA1 subfamily.</text>
</comment>
<dbReference type="InterPro" id="IPR035985">
    <property type="entry name" value="Ubiquitin-activating_enz"/>
</dbReference>
<dbReference type="PANTHER" id="PTHR10953:SF29">
    <property type="entry name" value="NEDD8-ACTIVATING ENZYME E1 REGULATORY SUBUNIT"/>
    <property type="match status" value="1"/>
</dbReference>
<organism evidence="7 8">
    <name type="scientific">Parastrongyloides trichosuri</name>
    <name type="common">Possum-specific nematode worm</name>
    <dbReference type="NCBI Taxonomy" id="131310"/>
    <lineage>
        <taxon>Eukaryota</taxon>
        <taxon>Metazoa</taxon>
        <taxon>Ecdysozoa</taxon>
        <taxon>Nematoda</taxon>
        <taxon>Chromadorea</taxon>
        <taxon>Rhabditida</taxon>
        <taxon>Tylenchina</taxon>
        <taxon>Panagrolaimomorpha</taxon>
        <taxon>Strongyloidoidea</taxon>
        <taxon>Strongyloididae</taxon>
        <taxon>Parastrongyloides</taxon>
    </lineage>
</organism>
<dbReference type="PANTHER" id="PTHR10953">
    <property type="entry name" value="UBIQUITIN-ACTIVATING ENZYME E1"/>
    <property type="match status" value="1"/>
</dbReference>
<dbReference type="PIRSF" id="PIRSF039099">
    <property type="entry name" value="APP-BP1"/>
    <property type="match status" value="1"/>
</dbReference>
<dbReference type="Pfam" id="PF00899">
    <property type="entry name" value="ThiF"/>
    <property type="match status" value="1"/>
</dbReference>
<dbReference type="InterPro" id="IPR030667">
    <property type="entry name" value="APP-BP1"/>
</dbReference>
<dbReference type="WBParaSite" id="PTRK_0001337100.1">
    <property type="protein sequence ID" value="PTRK_0001337100.1"/>
    <property type="gene ID" value="PTRK_0001337100"/>
</dbReference>
<reference evidence="8" key="1">
    <citation type="submission" date="2017-02" db="UniProtKB">
        <authorList>
            <consortium name="WormBaseParasite"/>
        </authorList>
    </citation>
    <scope>IDENTIFICATION</scope>
</reference>
<evidence type="ECO:0000313" key="7">
    <source>
        <dbReference type="Proteomes" id="UP000038045"/>
    </source>
</evidence>
<evidence type="ECO:0000256" key="3">
    <source>
        <dbReference type="ARBA" id="ARBA00015407"/>
    </source>
</evidence>
<name>A0A0N4ZXF7_PARTI</name>
<evidence type="ECO:0000256" key="5">
    <source>
        <dbReference type="PIRNR" id="PIRNR039099"/>
    </source>
</evidence>
<accession>A0A0N4ZXF7</accession>
<protein>
    <recommendedName>
        <fullName evidence="3 5">NEDD8-activating enzyme E1 regulatory subunit</fullName>
    </recommendedName>
</protein>
<evidence type="ECO:0000313" key="8">
    <source>
        <dbReference type="WBParaSite" id="PTRK_0001337100.1"/>
    </source>
</evidence>
<dbReference type="GO" id="GO:0019781">
    <property type="term" value="F:NEDD8 activating enzyme activity"/>
    <property type="evidence" value="ECO:0007669"/>
    <property type="project" value="UniProtKB-UniRule"/>
</dbReference>
<dbReference type="GO" id="GO:0005737">
    <property type="term" value="C:cytoplasm"/>
    <property type="evidence" value="ECO:0007669"/>
    <property type="project" value="TreeGrafter"/>
</dbReference>
<evidence type="ECO:0000256" key="2">
    <source>
        <dbReference type="ARBA" id="ARBA00006868"/>
    </source>
</evidence>
<evidence type="ECO:0000259" key="6">
    <source>
        <dbReference type="Pfam" id="PF00899"/>
    </source>
</evidence>
<proteinExistence type="inferred from homology"/>
<keyword evidence="4 5" id="KW-0833">Ubl conjugation pathway</keyword>
<sequence length="552" mass="63493">MAQDRYDRQIRLWGEEGQEALNYASVHIVGSDGLAFEILKSLVLAGINEFTIIDNATVIQRDVDTNFFIYPTDIGLNRAEVLKNKLLQLSPSVKGFVVDEAPSEVFSNGNDTLWNASIIIVSNCGEIALIETSLRLFDDVEKKIFLARTLGFIGMVRISLKEHIIMNNKLSDRYPIDLHLTKPWKELKEYVDSIDLENLSYKEHSHVPYSIILMKAYENYILNNNPNTTSFLGTFKEKKEFEKCVLSLRKFNDKGQEGENFGEALTNITRFLKNHSFPEGLLRLFSDPRSENAIMSAREPIWTYIAAIKIFYRNNNRLPLHGSLPDMLSDTTSYTTLLNIYKAKADKDAEEVETIRHEFLKSANITNINCDLEMCKKICKNIAYMDIQNGSRFVESLDKDFRSIFSKFIICDEEDTSFDNNINSNATWLFLFKIYDLLVDEDPSILNLSDSEFEIRLKNSMLYYFNEILKASVNNEKEIMQKCSFEHFSKILPLDTVTEFVRCRSTQIVPINSIVGGITAQEIIKVITKQYIPIDNCLIFDGYKQLSETFKL</sequence>
<comment type="pathway">
    <text evidence="1 5">Protein modification; protein neddylation.</text>
</comment>
<dbReference type="Proteomes" id="UP000038045">
    <property type="component" value="Unplaced"/>
</dbReference>